<comment type="caution">
    <text evidence="1">The sequence shown here is derived from an EMBL/GenBank/DDBJ whole genome shotgun (WGS) entry which is preliminary data.</text>
</comment>
<dbReference type="EMBL" id="QLTT01000014">
    <property type="protein sequence ID" value="RAS59488.1"/>
    <property type="molecule type" value="Genomic_DNA"/>
</dbReference>
<sequence>MSGTDLVVFDTSVSIPPPLSLQVRRCPLDSYLSVIVIGPLGAVELQVRPELLHSPGGGMSLEYHSRQPRLCADTEMADCEVLGGDTCFPDGITGGTQSTFEPWFRARDGQAVVDELVRRYLATSWAVHDEQAVALEPGLYLPSTGEVSP</sequence>
<dbReference type="RefSeq" id="WP_112231939.1">
    <property type="nucleotide sequence ID" value="NZ_QLTT01000014.1"/>
</dbReference>
<accession>A0ABX9DXP4</accession>
<proteinExistence type="predicted"/>
<evidence type="ECO:0000313" key="1">
    <source>
        <dbReference type="EMBL" id="RAS59488.1"/>
    </source>
</evidence>
<protein>
    <submittedName>
        <fullName evidence="1">Uncharacterized protein</fullName>
    </submittedName>
</protein>
<name>A0ABX9DXP4_9PSEU</name>
<gene>
    <name evidence="1" type="ORF">C8D87_114100</name>
</gene>
<reference evidence="1 2" key="1">
    <citation type="submission" date="2018-06" db="EMBL/GenBank/DDBJ databases">
        <title>Genomic Encyclopedia of Type Strains, Phase IV (KMG-IV): sequencing the most valuable type-strain genomes for metagenomic binning, comparative biology and taxonomic classification.</title>
        <authorList>
            <person name="Goeker M."/>
        </authorList>
    </citation>
    <scope>NUCLEOTIDE SEQUENCE [LARGE SCALE GENOMIC DNA]</scope>
    <source>
        <strain evidence="1 2">DSM 45479</strain>
    </source>
</reference>
<dbReference type="Proteomes" id="UP000248714">
    <property type="component" value="Unassembled WGS sequence"/>
</dbReference>
<organism evidence="1 2">
    <name type="scientific">Lentzea atacamensis</name>
    <dbReference type="NCBI Taxonomy" id="531938"/>
    <lineage>
        <taxon>Bacteria</taxon>
        <taxon>Bacillati</taxon>
        <taxon>Actinomycetota</taxon>
        <taxon>Actinomycetes</taxon>
        <taxon>Pseudonocardiales</taxon>
        <taxon>Pseudonocardiaceae</taxon>
        <taxon>Lentzea</taxon>
    </lineage>
</organism>
<keyword evidence="2" id="KW-1185">Reference proteome</keyword>
<evidence type="ECO:0000313" key="2">
    <source>
        <dbReference type="Proteomes" id="UP000248714"/>
    </source>
</evidence>